<gene>
    <name evidence="1" type="ORF">SAMN06296036_103224</name>
</gene>
<evidence type="ECO:0000313" key="1">
    <source>
        <dbReference type="EMBL" id="SMF01929.1"/>
    </source>
</evidence>
<reference evidence="2" key="1">
    <citation type="submission" date="2017-04" db="EMBL/GenBank/DDBJ databases">
        <authorList>
            <person name="Varghese N."/>
            <person name="Submissions S."/>
        </authorList>
    </citation>
    <scope>NUCLEOTIDE SEQUENCE [LARGE SCALE GENOMIC DNA]</scope>
    <source>
        <strain evidence="2">RKEM611</strain>
    </source>
</reference>
<dbReference type="AlphaFoldDB" id="A0A1Y6BC43"/>
<dbReference type="Proteomes" id="UP000192907">
    <property type="component" value="Unassembled WGS sequence"/>
</dbReference>
<keyword evidence="2" id="KW-1185">Reference proteome</keyword>
<protein>
    <submittedName>
        <fullName evidence="1">Uncharacterized protein</fullName>
    </submittedName>
</protein>
<organism evidence="1 2">
    <name type="scientific">Pseudobacteriovorax antillogorgiicola</name>
    <dbReference type="NCBI Taxonomy" id="1513793"/>
    <lineage>
        <taxon>Bacteria</taxon>
        <taxon>Pseudomonadati</taxon>
        <taxon>Bdellovibrionota</taxon>
        <taxon>Oligoflexia</taxon>
        <taxon>Oligoflexales</taxon>
        <taxon>Pseudobacteriovoracaceae</taxon>
        <taxon>Pseudobacteriovorax</taxon>
    </lineage>
</organism>
<dbReference type="EMBL" id="FWZT01000003">
    <property type="protein sequence ID" value="SMF01929.1"/>
    <property type="molecule type" value="Genomic_DNA"/>
</dbReference>
<proteinExistence type="predicted"/>
<accession>A0A1Y6BC43</accession>
<sequence>MNKQKPIAFDLVILAIFMATTLPNTRAAAPALTKSNVHDVMSWVSFLQYVITLSARASHEGAIFYGTRIFDSALKFSVLKIMTYFYCAILAINL</sequence>
<dbReference type="STRING" id="1513793.SAMN06296036_103224"/>
<dbReference type="RefSeq" id="WP_132315969.1">
    <property type="nucleotide sequence ID" value="NZ_FWZT01000003.1"/>
</dbReference>
<name>A0A1Y6BC43_9BACT</name>
<evidence type="ECO:0000313" key="2">
    <source>
        <dbReference type="Proteomes" id="UP000192907"/>
    </source>
</evidence>